<dbReference type="InterPro" id="IPR025944">
    <property type="entry name" value="Sigma_54_int_dom_CS"/>
</dbReference>
<keyword evidence="6" id="KW-0010">Activator</keyword>
<name>A0A0J6VW42_9HYPH</name>
<proteinExistence type="predicted"/>
<dbReference type="CDD" id="cd00156">
    <property type="entry name" value="REC"/>
    <property type="match status" value="1"/>
</dbReference>
<keyword evidence="5" id="KW-0238">DNA-binding</keyword>
<dbReference type="Proteomes" id="UP000036449">
    <property type="component" value="Unassembled WGS sequence"/>
</dbReference>
<evidence type="ECO:0000256" key="1">
    <source>
        <dbReference type="ARBA" id="ARBA00022741"/>
    </source>
</evidence>
<dbReference type="GO" id="GO:0005524">
    <property type="term" value="F:ATP binding"/>
    <property type="evidence" value="ECO:0007669"/>
    <property type="project" value="UniProtKB-KW"/>
</dbReference>
<dbReference type="FunFam" id="3.40.50.300:FF:000006">
    <property type="entry name" value="DNA-binding transcriptional regulator NtrC"/>
    <property type="match status" value="1"/>
</dbReference>
<sequence length="473" mass="49543">MARPSDTVPARILIVDDDPALREGLAETVGDLGHHPVLAASGAEALARLAAGPAIAAVLLDLRMPGELDGMAVLQRLRAGPRPPPVAVLTAYASAENTIEAMRLGAYDHLTKPVGRADLAGLLGGMLALSASQAPEVPAPAPASALIGSSEAMRRVQKAVGLAADSDATVLLQGETGTGKEVAARALHAHGRRQAGPFVPVNCAAIPPDLLESELFGHLRGAFTGATQDRPGAFREADGGTLFLDEIGDMPPSMQAKILRALQERVVTPVGGRPVPVTVRVVAATHRDLPRLVAEGGFRQDLFYRLNVVPITLPPLRERLADILPLAEHFLSVCGAGQKRLGAEAAAALMRHPWPGNVRELRNVIERAAVLARGAVIGAEDLGLSTSGSPSGMPDILPAWLDGDLPGAVARLEEAMIRRALRESGGNRARAAKSLGIQRQLLYAKIERYGLRDDPVSGYPTEGVLNPDAGPDD</sequence>
<dbReference type="Gene3D" id="3.40.50.2300">
    <property type="match status" value="1"/>
</dbReference>
<evidence type="ECO:0000313" key="11">
    <source>
        <dbReference type="EMBL" id="KMO43521.1"/>
    </source>
</evidence>
<dbReference type="SMART" id="SM00382">
    <property type="entry name" value="AAA"/>
    <property type="match status" value="1"/>
</dbReference>
<dbReference type="InterPro" id="IPR002197">
    <property type="entry name" value="HTH_Fis"/>
</dbReference>
<dbReference type="Gene3D" id="1.10.10.60">
    <property type="entry name" value="Homeodomain-like"/>
    <property type="match status" value="1"/>
</dbReference>
<dbReference type="PROSITE" id="PS50110">
    <property type="entry name" value="RESPONSE_REGULATORY"/>
    <property type="match status" value="1"/>
</dbReference>
<dbReference type="InterPro" id="IPR011006">
    <property type="entry name" value="CheY-like_superfamily"/>
</dbReference>
<keyword evidence="2" id="KW-0067">ATP-binding</keyword>
<dbReference type="SUPFAM" id="SSF46689">
    <property type="entry name" value="Homeodomain-like"/>
    <property type="match status" value="1"/>
</dbReference>
<evidence type="ECO:0000256" key="2">
    <source>
        <dbReference type="ARBA" id="ARBA00022840"/>
    </source>
</evidence>
<dbReference type="GO" id="GO:0006355">
    <property type="term" value="P:regulation of DNA-templated transcription"/>
    <property type="evidence" value="ECO:0007669"/>
    <property type="project" value="InterPro"/>
</dbReference>
<evidence type="ECO:0000256" key="8">
    <source>
        <dbReference type="PROSITE-ProRule" id="PRU00169"/>
    </source>
</evidence>
<dbReference type="GO" id="GO:0043565">
    <property type="term" value="F:sequence-specific DNA binding"/>
    <property type="evidence" value="ECO:0007669"/>
    <property type="project" value="InterPro"/>
</dbReference>
<dbReference type="Pfam" id="PF25601">
    <property type="entry name" value="AAA_lid_14"/>
    <property type="match status" value="1"/>
</dbReference>
<accession>A0A0J6VW42</accession>
<dbReference type="RefSeq" id="WP_048450366.1">
    <property type="nucleotide sequence ID" value="NZ_LABZ01000046.1"/>
</dbReference>
<evidence type="ECO:0000259" key="10">
    <source>
        <dbReference type="PROSITE" id="PS50110"/>
    </source>
</evidence>
<dbReference type="SUPFAM" id="SSF52540">
    <property type="entry name" value="P-loop containing nucleoside triphosphate hydrolases"/>
    <property type="match status" value="1"/>
</dbReference>
<keyword evidence="3" id="KW-0902">Two-component regulatory system</keyword>
<dbReference type="GO" id="GO:0000160">
    <property type="term" value="P:phosphorelay signal transduction system"/>
    <property type="evidence" value="ECO:0007669"/>
    <property type="project" value="UniProtKB-KW"/>
</dbReference>
<dbReference type="PROSITE" id="PS00676">
    <property type="entry name" value="SIGMA54_INTERACT_2"/>
    <property type="match status" value="1"/>
</dbReference>
<dbReference type="OrthoDB" id="9761019at2"/>
<keyword evidence="8" id="KW-0597">Phosphoprotein</keyword>
<keyword evidence="12" id="KW-1185">Reference proteome</keyword>
<evidence type="ECO:0000256" key="5">
    <source>
        <dbReference type="ARBA" id="ARBA00023125"/>
    </source>
</evidence>
<dbReference type="InterPro" id="IPR003593">
    <property type="entry name" value="AAA+_ATPase"/>
</dbReference>
<dbReference type="InterPro" id="IPR027417">
    <property type="entry name" value="P-loop_NTPase"/>
</dbReference>
<dbReference type="EMBL" id="LABZ01000046">
    <property type="protein sequence ID" value="KMO43521.1"/>
    <property type="molecule type" value="Genomic_DNA"/>
</dbReference>
<dbReference type="InterPro" id="IPR002078">
    <property type="entry name" value="Sigma_54_int"/>
</dbReference>
<dbReference type="SMART" id="SM00448">
    <property type="entry name" value="REC"/>
    <property type="match status" value="1"/>
</dbReference>
<comment type="caution">
    <text evidence="11">The sequence shown here is derived from an EMBL/GenBank/DDBJ whole genome shotgun (WGS) entry which is preliminary data.</text>
</comment>
<evidence type="ECO:0000259" key="9">
    <source>
        <dbReference type="PROSITE" id="PS50045"/>
    </source>
</evidence>
<dbReference type="CDD" id="cd00009">
    <property type="entry name" value="AAA"/>
    <property type="match status" value="1"/>
</dbReference>
<keyword evidence="7" id="KW-0804">Transcription</keyword>
<protein>
    <submittedName>
        <fullName evidence="11">ATPase AAA</fullName>
    </submittedName>
</protein>
<feature type="modified residue" description="4-aspartylphosphate" evidence="8">
    <location>
        <position position="61"/>
    </location>
</feature>
<feature type="domain" description="Response regulatory" evidence="10">
    <location>
        <begin position="11"/>
        <end position="127"/>
    </location>
</feature>
<dbReference type="InterPro" id="IPR058031">
    <property type="entry name" value="AAA_lid_NorR"/>
</dbReference>
<reference evidence="11 12" key="1">
    <citation type="submission" date="2015-03" db="EMBL/GenBank/DDBJ databases">
        <title>Genome sequencing of Methylobacterium tarhaniae DSM 25844.</title>
        <authorList>
            <person name="Chaudhry V."/>
            <person name="Patil P.B."/>
        </authorList>
    </citation>
    <scope>NUCLEOTIDE SEQUENCE [LARGE SCALE GENOMIC DNA]</scope>
    <source>
        <strain evidence="11 12">DSM 25844</strain>
    </source>
</reference>
<dbReference type="PANTHER" id="PTHR32071:SF122">
    <property type="entry name" value="SIGMA FACTOR"/>
    <property type="match status" value="1"/>
</dbReference>
<evidence type="ECO:0000256" key="3">
    <source>
        <dbReference type="ARBA" id="ARBA00023012"/>
    </source>
</evidence>
<feature type="domain" description="Sigma-54 factor interaction" evidence="9">
    <location>
        <begin position="146"/>
        <end position="370"/>
    </location>
</feature>
<dbReference type="Pfam" id="PF02954">
    <property type="entry name" value="HTH_8"/>
    <property type="match status" value="1"/>
</dbReference>
<dbReference type="Gene3D" id="3.40.50.300">
    <property type="entry name" value="P-loop containing nucleotide triphosphate hydrolases"/>
    <property type="match status" value="1"/>
</dbReference>
<keyword evidence="4" id="KW-0805">Transcription regulation</keyword>
<keyword evidence="1" id="KW-0547">Nucleotide-binding</keyword>
<dbReference type="InterPro" id="IPR001789">
    <property type="entry name" value="Sig_transdc_resp-reg_receiver"/>
</dbReference>
<organism evidence="11 12">
    <name type="scientific">Methylobacterium tarhaniae</name>
    <dbReference type="NCBI Taxonomy" id="1187852"/>
    <lineage>
        <taxon>Bacteria</taxon>
        <taxon>Pseudomonadati</taxon>
        <taxon>Pseudomonadota</taxon>
        <taxon>Alphaproteobacteria</taxon>
        <taxon>Hyphomicrobiales</taxon>
        <taxon>Methylobacteriaceae</taxon>
        <taxon>Methylobacterium</taxon>
    </lineage>
</organism>
<dbReference type="AlphaFoldDB" id="A0A0J6VW42"/>
<evidence type="ECO:0000256" key="7">
    <source>
        <dbReference type="ARBA" id="ARBA00023163"/>
    </source>
</evidence>
<gene>
    <name evidence="11" type="ORF">VQ03_08075</name>
</gene>
<dbReference type="InterPro" id="IPR025943">
    <property type="entry name" value="Sigma_54_int_dom_ATP-bd_2"/>
</dbReference>
<dbReference type="Pfam" id="PF00158">
    <property type="entry name" value="Sigma54_activat"/>
    <property type="match status" value="1"/>
</dbReference>
<dbReference type="PANTHER" id="PTHR32071">
    <property type="entry name" value="TRANSCRIPTIONAL REGULATORY PROTEIN"/>
    <property type="match status" value="1"/>
</dbReference>
<dbReference type="PRINTS" id="PR01590">
    <property type="entry name" value="HTHFIS"/>
</dbReference>
<dbReference type="Pfam" id="PF00072">
    <property type="entry name" value="Response_reg"/>
    <property type="match status" value="1"/>
</dbReference>
<dbReference type="PATRIC" id="fig|1187852.3.peg.5182"/>
<dbReference type="Gene3D" id="1.10.8.60">
    <property type="match status" value="1"/>
</dbReference>
<dbReference type="PROSITE" id="PS00688">
    <property type="entry name" value="SIGMA54_INTERACT_3"/>
    <property type="match status" value="1"/>
</dbReference>
<dbReference type="InterPro" id="IPR009057">
    <property type="entry name" value="Homeodomain-like_sf"/>
</dbReference>
<evidence type="ECO:0000313" key="12">
    <source>
        <dbReference type="Proteomes" id="UP000036449"/>
    </source>
</evidence>
<evidence type="ECO:0000256" key="6">
    <source>
        <dbReference type="ARBA" id="ARBA00023159"/>
    </source>
</evidence>
<dbReference type="SUPFAM" id="SSF52172">
    <property type="entry name" value="CheY-like"/>
    <property type="match status" value="1"/>
</dbReference>
<evidence type="ECO:0000256" key="4">
    <source>
        <dbReference type="ARBA" id="ARBA00023015"/>
    </source>
</evidence>
<dbReference type="PROSITE" id="PS50045">
    <property type="entry name" value="SIGMA54_INTERACT_4"/>
    <property type="match status" value="1"/>
</dbReference>